<proteinExistence type="predicted"/>
<evidence type="ECO:0000313" key="2">
    <source>
        <dbReference type="Proteomes" id="UP000004705"/>
    </source>
</evidence>
<gene>
    <name evidence="1" type="ORF">SacazDRAFT_02942</name>
</gene>
<keyword evidence="2" id="KW-1185">Reference proteome</keyword>
<reference evidence="1 2" key="1">
    <citation type="journal article" date="2012" name="Stand. Genomic Sci.">
        <title>Genome sequence of the soil bacterium Saccharomonospora azurea type strain (NA-128(T)).</title>
        <authorList>
            <person name="Klenk H.P."/>
            <person name="Held B."/>
            <person name="Lucas S."/>
            <person name="Lapidus A."/>
            <person name="Copeland A."/>
            <person name="Hammon N."/>
            <person name="Pitluck S."/>
            <person name="Goodwin L.A."/>
            <person name="Han C."/>
            <person name="Tapia R."/>
            <person name="Brambilla E.M."/>
            <person name="Potter G."/>
            <person name="Land M."/>
            <person name="Ivanova N."/>
            <person name="Rohde M."/>
            <person name="Goker M."/>
            <person name="Detter J.C."/>
            <person name="Kyrpides N.C."/>
            <person name="Woyke T."/>
        </authorList>
    </citation>
    <scope>NUCLEOTIDE SEQUENCE [LARGE SCALE GENOMIC DNA]</scope>
    <source>
        <strain evidence="1 2">NA-128</strain>
    </source>
</reference>
<evidence type="ECO:0000313" key="1">
    <source>
        <dbReference type="EMBL" id="EHY89829.1"/>
    </source>
</evidence>
<organism evidence="1 2">
    <name type="scientific">Saccharomonospora azurea NA-128</name>
    <dbReference type="NCBI Taxonomy" id="882081"/>
    <lineage>
        <taxon>Bacteria</taxon>
        <taxon>Bacillati</taxon>
        <taxon>Actinomycetota</taxon>
        <taxon>Actinomycetes</taxon>
        <taxon>Pseudonocardiales</taxon>
        <taxon>Pseudonocardiaceae</taxon>
        <taxon>Saccharomonospora</taxon>
    </lineage>
</organism>
<feature type="non-terminal residue" evidence="1">
    <location>
        <position position="1"/>
    </location>
</feature>
<dbReference type="Proteomes" id="UP000004705">
    <property type="component" value="Chromosome"/>
</dbReference>
<sequence length="33" mass="3404">RRRMASAAAEVVDGRGAARVLDAAARAVHGDAR</sequence>
<name>H8GD65_9PSEU</name>
<dbReference type="HOGENOM" id="CLU_3379138_0_0_11"/>
<dbReference type="EMBL" id="CM001466">
    <property type="protein sequence ID" value="EHY89829.1"/>
    <property type="molecule type" value="Genomic_DNA"/>
</dbReference>
<accession>H8GD65</accession>
<protein>
    <submittedName>
        <fullName evidence="1">Uncharacterized protein</fullName>
    </submittedName>
</protein>
<dbReference type="AlphaFoldDB" id="H8GD65"/>